<keyword evidence="3" id="KW-1185">Reference proteome</keyword>
<dbReference type="RefSeq" id="WP_255919547.1">
    <property type="nucleotide sequence ID" value="NZ_JANFNG010000004.1"/>
</dbReference>
<comment type="caution">
    <text evidence="2">The sequence shown here is derived from an EMBL/GenBank/DDBJ whole genome shotgun (WGS) entry which is preliminary data.</text>
</comment>
<dbReference type="Proteomes" id="UP001057702">
    <property type="component" value="Unassembled WGS sequence"/>
</dbReference>
<organism evidence="2 3">
    <name type="scientific">Streptomyces humicola</name>
    <dbReference type="NCBI Taxonomy" id="2953240"/>
    <lineage>
        <taxon>Bacteria</taxon>
        <taxon>Bacillati</taxon>
        <taxon>Actinomycetota</taxon>
        <taxon>Actinomycetes</taxon>
        <taxon>Kitasatosporales</taxon>
        <taxon>Streptomycetaceae</taxon>
        <taxon>Streptomyces</taxon>
    </lineage>
</organism>
<proteinExistence type="predicted"/>
<reference evidence="2" key="1">
    <citation type="submission" date="2022-06" db="EMBL/GenBank/DDBJ databases">
        <title>Draft genome sequence of Streptomyces sp. RB6PN25 isolated from peat swamp forest in Thailand.</title>
        <authorList>
            <person name="Duangmal K."/>
            <person name="Klaysubun C."/>
        </authorList>
    </citation>
    <scope>NUCLEOTIDE SEQUENCE</scope>
    <source>
        <strain evidence="2">RB6PN25</strain>
    </source>
</reference>
<dbReference type="EMBL" id="JANFNG010000004">
    <property type="protein sequence ID" value="MCQ4080646.1"/>
    <property type="molecule type" value="Genomic_DNA"/>
</dbReference>
<name>A0ABT1PSJ0_9ACTN</name>
<evidence type="ECO:0000313" key="2">
    <source>
        <dbReference type="EMBL" id="MCQ4080646.1"/>
    </source>
</evidence>
<evidence type="ECO:0000259" key="1">
    <source>
        <dbReference type="Pfam" id="PF09348"/>
    </source>
</evidence>
<feature type="domain" description="DUF1990" evidence="1">
    <location>
        <begin position="15"/>
        <end position="170"/>
    </location>
</feature>
<dbReference type="PANTHER" id="PTHR34202">
    <property type="entry name" value="UPF0548 PROTEIN"/>
    <property type="match status" value="1"/>
</dbReference>
<dbReference type="PIRSF" id="PIRSF010260">
    <property type="entry name" value="UCP010260"/>
    <property type="match status" value="1"/>
</dbReference>
<sequence>MNAHEPREPHGVRPTYAEVGATRGERLPPGYHHLRHRTLIGHGRTVFEAAGAAVMEWRMHRAIPVRLTAPQERAAPGVDVTVLLGVGGIGLRAPARVIWTAEDPTRTGFGYGTLPGHPECGEESFLVHLADDGRVWFTVTAFSRPGSRLTRAAGPLVPVLQKLYARRCGQVLRRLARPRE</sequence>
<accession>A0ABT1PSJ0</accession>
<gene>
    <name evidence="2" type="ORF">NGB36_08540</name>
</gene>
<dbReference type="PANTHER" id="PTHR34202:SF1">
    <property type="entry name" value="UPF0548 PROTEIN"/>
    <property type="match status" value="1"/>
</dbReference>
<dbReference type="InterPro" id="IPR014457">
    <property type="entry name" value="UCP010260"/>
</dbReference>
<dbReference type="InterPro" id="IPR018960">
    <property type="entry name" value="DUF1990"/>
</dbReference>
<dbReference type="Pfam" id="PF09348">
    <property type="entry name" value="DUF1990"/>
    <property type="match status" value="1"/>
</dbReference>
<evidence type="ECO:0000313" key="3">
    <source>
        <dbReference type="Proteomes" id="UP001057702"/>
    </source>
</evidence>
<protein>
    <submittedName>
        <fullName evidence="2">DUF1990 domain-containing protein</fullName>
    </submittedName>
</protein>